<accession>A0A4R6UT96</accession>
<feature type="transmembrane region" description="Helical" evidence="10">
    <location>
        <begin position="491"/>
        <end position="514"/>
    </location>
</feature>
<evidence type="ECO:0000256" key="3">
    <source>
        <dbReference type="ARBA" id="ARBA00022692"/>
    </source>
</evidence>
<feature type="transmembrane region" description="Helical" evidence="10">
    <location>
        <begin position="290"/>
        <end position="308"/>
    </location>
</feature>
<keyword evidence="3 10" id="KW-0812">Transmembrane</keyword>
<keyword evidence="10" id="KW-0997">Cell inner membrane</keyword>
<evidence type="ECO:0000256" key="8">
    <source>
        <dbReference type="ARBA" id="ARBA00060041"/>
    </source>
</evidence>
<evidence type="ECO:0000313" key="12">
    <source>
        <dbReference type="EMBL" id="TDQ50362.1"/>
    </source>
</evidence>
<keyword evidence="13" id="KW-1185">Reference proteome</keyword>
<evidence type="ECO:0000313" key="13">
    <source>
        <dbReference type="Proteomes" id="UP000295375"/>
    </source>
</evidence>
<dbReference type="GO" id="GO:0071555">
    <property type="term" value="P:cell wall organization"/>
    <property type="evidence" value="ECO:0007669"/>
    <property type="project" value="UniProtKB-UniRule"/>
</dbReference>
<dbReference type="PANTHER" id="PTHR47019:SF1">
    <property type="entry name" value="LIPID II FLIPPASE MURJ"/>
    <property type="match status" value="1"/>
</dbReference>
<keyword evidence="10 11" id="KW-0813">Transport</keyword>
<proteinExistence type="inferred from homology"/>
<dbReference type="GO" id="GO:0005886">
    <property type="term" value="C:plasma membrane"/>
    <property type="evidence" value="ECO:0007669"/>
    <property type="project" value="UniProtKB-SubCell"/>
</dbReference>
<evidence type="ECO:0000256" key="1">
    <source>
        <dbReference type="ARBA" id="ARBA00004651"/>
    </source>
</evidence>
<dbReference type="InterPro" id="IPR004268">
    <property type="entry name" value="MurJ"/>
</dbReference>
<dbReference type="CDD" id="cd13123">
    <property type="entry name" value="MATE_MurJ_like"/>
    <property type="match status" value="1"/>
</dbReference>
<dbReference type="UniPathway" id="UPA00219"/>
<keyword evidence="4 10" id="KW-0133">Cell shape</keyword>
<keyword evidence="10 11" id="KW-0961">Cell wall biogenesis/degradation</keyword>
<name>A0A4R6UT96_9GAMM</name>
<evidence type="ECO:0000256" key="2">
    <source>
        <dbReference type="ARBA" id="ARBA00022475"/>
    </source>
</evidence>
<evidence type="ECO:0000256" key="4">
    <source>
        <dbReference type="ARBA" id="ARBA00022960"/>
    </source>
</evidence>
<dbReference type="Proteomes" id="UP000295375">
    <property type="component" value="Unassembled WGS sequence"/>
</dbReference>
<keyword evidence="5 10" id="KW-0573">Peptidoglycan synthesis</keyword>
<dbReference type="AlphaFoldDB" id="A0A4R6UT96"/>
<comment type="function">
    <text evidence="8 10 11">Involved in peptidoglycan biosynthesis. Transports lipid-linked peptidoglycan precursors from the inner to the outer leaflet of the cytoplasmic membrane.</text>
</comment>
<feature type="transmembrane region" description="Helical" evidence="10">
    <location>
        <begin position="99"/>
        <end position="125"/>
    </location>
</feature>
<dbReference type="GO" id="GO:0015648">
    <property type="term" value="F:lipid-linked peptidoglycan transporter activity"/>
    <property type="evidence" value="ECO:0007669"/>
    <property type="project" value="UniProtKB-UniRule"/>
</dbReference>
<feature type="transmembrane region" description="Helical" evidence="10">
    <location>
        <begin position="174"/>
        <end position="196"/>
    </location>
</feature>
<dbReference type="PRINTS" id="PR01806">
    <property type="entry name" value="VIRFACTRMVIN"/>
</dbReference>
<sequence>MRGLVAKISPKITPMAKHLLKSGVIVSAMTLISRVLGLVREVVLANLLGAGMGADLFFVAQKIPNFLRRLFAEGAFAQAFVPVFVEYQLKRSQEEVLQLLNKVAGTLGLIVLGLTVLVLIAAPWVTTVYAPGFRDDPVKFELAVYMLRITFPYLLFISLTALAGSVLNTRNRFAVPAITPVFLNVCLIIAGVWVAPELDRQAVAMAWAVLIAGVVQLAFNLPFLWREGLLPRPVWGWKDEGVQRILKLMLPAMFGVSITQISLMLDVIFLSFLEEGSVSWLYYADRLLEFPLGLFGIAIATVILPSLSRQHSSEDAASFQSTIDWALRFLTLIGLPAMIGLGMLADGLALTLFQHGATTVQDAANIADALIFYSLGLMSFMSIKVLATGFFGRQDTKTPVKFALIAVAFNMVANAILIWPLQYLGLALATTLSSTLNATLLFRMLYKRGIYRPQAGWGSWLLKVGTACSAMAVVIYLVHPGNEAWAIADHWQRILFTGQTVAAGGASYFAMLWLMGMRISQLRGYTPSP</sequence>
<dbReference type="PIRSF" id="PIRSF002869">
    <property type="entry name" value="MviN"/>
    <property type="match status" value="1"/>
</dbReference>
<feature type="transmembrane region" description="Helical" evidence="10">
    <location>
        <begin position="202"/>
        <end position="225"/>
    </location>
</feature>
<dbReference type="Pfam" id="PF03023">
    <property type="entry name" value="MurJ"/>
    <property type="match status" value="1"/>
</dbReference>
<feature type="transmembrane region" description="Helical" evidence="10">
    <location>
        <begin position="245"/>
        <end position="270"/>
    </location>
</feature>
<dbReference type="GO" id="GO:0008360">
    <property type="term" value="P:regulation of cell shape"/>
    <property type="evidence" value="ECO:0007669"/>
    <property type="project" value="UniProtKB-UniRule"/>
</dbReference>
<comment type="subcellular location">
    <subcellularLocation>
        <location evidence="10">Cell inner membrane</location>
        <topology evidence="10">Multi-pass membrane protein</topology>
    </subcellularLocation>
    <subcellularLocation>
        <location evidence="1">Cell membrane</location>
        <topology evidence="1">Multi-pass membrane protein</topology>
    </subcellularLocation>
</comment>
<dbReference type="NCBIfam" id="TIGR01695">
    <property type="entry name" value="murJ_mviN"/>
    <property type="match status" value="1"/>
</dbReference>
<feature type="transmembrane region" description="Helical" evidence="10">
    <location>
        <begin position="458"/>
        <end position="479"/>
    </location>
</feature>
<comment type="pathway">
    <text evidence="10">Cell wall biogenesis; peptidoglycan biosynthesis.</text>
</comment>
<evidence type="ECO:0000256" key="10">
    <source>
        <dbReference type="HAMAP-Rule" id="MF_02078"/>
    </source>
</evidence>
<dbReference type="InterPro" id="IPR051050">
    <property type="entry name" value="Lipid_II_flippase_MurJ/MviN"/>
</dbReference>
<evidence type="ECO:0000256" key="7">
    <source>
        <dbReference type="ARBA" id="ARBA00023136"/>
    </source>
</evidence>
<evidence type="ECO:0000256" key="6">
    <source>
        <dbReference type="ARBA" id="ARBA00022989"/>
    </source>
</evidence>
<dbReference type="GO" id="GO:0009252">
    <property type="term" value="P:peptidoglycan biosynthetic process"/>
    <property type="evidence" value="ECO:0007669"/>
    <property type="project" value="UniProtKB-UniRule"/>
</dbReference>
<evidence type="ECO:0000256" key="5">
    <source>
        <dbReference type="ARBA" id="ARBA00022984"/>
    </source>
</evidence>
<keyword evidence="7 10" id="KW-0472">Membrane</keyword>
<keyword evidence="6 10" id="KW-1133">Transmembrane helix</keyword>
<keyword evidence="2 10" id="KW-1003">Cell membrane</keyword>
<evidence type="ECO:0000256" key="11">
    <source>
        <dbReference type="PIRNR" id="PIRNR002869"/>
    </source>
</evidence>
<protein>
    <recommendedName>
        <fullName evidence="10">Probable lipid II flippase MurJ</fullName>
    </recommendedName>
</protein>
<dbReference type="EMBL" id="SNYM01000002">
    <property type="protein sequence ID" value="TDQ50362.1"/>
    <property type="molecule type" value="Genomic_DNA"/>
</dbReference>
<dbReference type="GO" id="GO:0034204">
    <property type="term" value="P:lipid translocation"/>
    <property type="evidence" value="ECO:0007669"/>
    <property type="project" value="TreeGrafter"/>
</dbReference>
<gene>
    <name evidence="10" type="primary">murJ</name>
    <name evidence="12" type="ORF">EV696_10242</name>
</gene>
<feature type="transmembrane region" description="Helical" evidence="10">
    <location>
        <begin position="402"/>
        <end position="421"/>
    </location>
</feature>
<feature type="transmembrane region" description="Helical" evidence="10">
    <location>
        <begin position="329"/>
        <end position="350"/>
    </location>
</feature>
<organism evidence="12 13">
    <name type="scientific">Permianibacter aggregans</name>
    <dbReference type="NCBI Taxonomy" id="1510150"/>
    <lineage>
        <taxon>Bacteria</taxon>
        <taxon>Pseudomonadati</taxon>
        <taxon>Pseudomonadota</taxon>
        <taxon>Gammaproteobacteria</taxon>
        <taxon>Pseudomonadales</taxon>
        <taxon>Pseudomonadaceae</taxon>
        <taxon>Permianibacter</taxon>
    </lineage>
</organism>
<feature type="transmembrane region" description="Helical" evidence="10">
    <location>
        <begin position="370"/>
        <end position="390"/>
    </location>
</feature>
<feature type="transmembrane region" description="Helical" evidence="10">
    <location>
        <begin position="145"/>
        <end position="167"/>
    </location>
</feature>
<evidence type="ECO:0000256" key="9">
    <source>
        <dbReference type="ARBA" id="ARBA00061532"/>
    </source>
</evidence>
<feature type="transmembrane region" description="Helical" evidence="10">
    <location>
        <begin position="427"/>
        <end position="446"/>
    </location>
</feature>
<dbReference type="PANTHER" id="PTHR47019">
    <property type="entry name" value="LIPID II FLIPPASE MURJ"/>
    <property type="match status" value="1"/>
</dbReference>
<reference evidence="12 13" key="1">
    <citation type="submission" date="2019-03" db="EMBL/GenBank/DDBJ databases">
        <title>Genomic Encyclopedia of Type Strains, Phase IV (KMG-IV): sequencing the most valuable type-strain genomes for metagenomic binning, comparative biology and taxonomic classification.</title>
        <authorList>
            <person name="Goeker M."/>
        </authorList>
    </citation>
    <scope>NUCLEOTIDE SEQUENCE [LARGE SCALE GENOMIC DNA]</scope>
    <source>
        <strain evidence="12 13">DSM 103792</strain>
    </source>
</reference>
<comment type="similarity">
    <text evidence="9 10 11">Belongs to the MurJ/MviN family.</text>
</comment>
<dbReference type="HAMAP" id="MF_02078">
    <property type="entry name" value="MurJ_MviN"/>
    <property type="match status" value="1"/>
</dbReference>
<comment type="caution">
    <text evidence="12">The sequence shown here is derived from an EMBL/GenBank/DDBJ whole genome shotgun (WGS) entry which is preliminary data.</text>
</comment>